<dbReference type="AlphaFoldDB" id="A0A6J5FR37"/>
<reference evidence="2 3" key="1">
    <citation type="submission" date="2020-04" db="EMBL/GenBank/DDBJ databases">
        <authorList>
            <person name="De Canck E."/>
        </authorList>
    </citation>
    <scope>NUCLEOTIDE SEQUENCE [LARGE SCALE GENOMIC DNA]</scope>
    <source>
        <strain evidence="2 3">LMG 27177</strain>
    </source>
</reference>
<evidence type="ECO:0000313" key="2">
    <source>
        <dbReference type="EMBL" id="CAB3785508.1"/>
    </source>
</evidence>
<organism evidence="2 3">
    <name type="scientific">Paraburkholderia fynbosensis</name>
    <dbReference type="NCBI Taxonomy" id="1200993"/>
    <lineage>
        <taxon>Bacteria</taxon>
        <taxon>Pseudomonadati</taxon>
        <taxon>Pseudomonadota</taxon>
        <taxon>Betaproteobacteria</taxon>
        <taxon>Burkholderiales</taxon>
        <taxon>Burkholderiaceae</taxon>
        <taxon>Paraburkholderia</taxon>
    </lineage>
</organism>
<dbReference type="Proteomes" id="UP000494252">
    <property type="component" value="Unassembled WGS sequence"/>
</dbReference>
<proteinExistence type="predicted"/>
<sequence length="65" mass="6873">MAGVRKAGSWCRLFWHNRSTDDAGTAAKRAPAAYATDARYRQDRGATATAASIPLSAPTGAPSRH</sequence>
<evidence type="ECO:0000256" key="1">
    <source>
        <dbReference type="SAM" id="MobiDB-lite"/>
    </source>
</evidence>
<keyword evidence="3" id="KW-1185">Reference proteome</keyword>
<accession>A0A6J5FR37</accession>
<name>A0A6J5FR37_9BURK</name>
<gene>
    <name evidence="2" type="ORF">LMG27177_01860</name>
</gene>
<dbReference type="EMBL" id="CADIKI010000004">
    <property type="protein sequence ID" value="CAB3785508.1"/>
    <property type="molecule type" value="Genomic_DNA"/>
</dbReference>
<evidence type="ECO:0000313" key="3">
    <source>
        <dbReference type="Proteomes" id="UP000494252"/>
    </source>
</evidence>
<protein>
    <submittedName>
        <fullName evidence="2">Uncharacterized protein</fullName>
    </submittedName>
</protein>
<feature type="region of interest" description="Disordered" evidence="1">
    <location>
        <begin position="45"/>
        <end position="65"/>
    </location>
</feature>